<dbReference type="Proteomes" id="UP000284557">
    <property type="component" value="Unassembled WGS sequence"/>
</dbReference>
<dbReference type="AlphaFoldDB" id="A0ABD7HK57"/>
<protein>
    <submittedName>
        <fullName evidence="1">Uncharacterized protein</fullName>
    </submittedName>
</protein>
<name>A0ABD7HK57_9MYCO</name>
<reference evidence="1 2" key="1">
    <citation type="submission" date="2018-08" db="EMBL/GenBank/DDBJ databases">
        <title>Linezolid Resistance in Mycobacterium abscessus: MIC Distribution and Comprehensive Investigation of Resistance Mechanisms.</title>
        <authorList>
            <person name="Ye M."/>
            <person name="Xu L."/>
            <person name="Zou Y."/>
            <person name="Li B."/>
            <person name="Guo Q."/>
            <person name="Zhang Y."/>
            <person name="Zhan M."/>
            <person name="Xu B."/>
            <person name="Yu F."/>
            <person name="Zhang Z."/>
            <person name="Chu H."/>
        </authorList>
    </citation>
    <scope>NUCLEOTIDE SEQUENCE [LARGE SCALE GENOMIC DNA]</scope>
    <source>
        <strain evidence="1 2">G143</strain>
    </source>
</reference>
<gene>
    <name evidence="1" type="ORF">D2E76_21030</name>
</gene>
<organism evidence="1 2">
    <name type="scientific">Mycobacteroides abscessus</name>
    <dbReference type="NCBI Taxonomy" id="36809"/>
    <lineage>
        <taxon>Bacteria</taxon>
        <taxon>Bacillati</taxon>
        <taxon>Actinomycetota</taxon>
        <taxon>Actinomycetes</taxon>
        <taxon>Mycobacteriales</taxon>
        <taxon>Mycobacteriaceae</taxon>
        <taxon>Mycobacteroides</taxon>
    </lineage>
</organism>
<dbReference type="RefSeq" id="WP_100521930.1">
    <property type="nucleotide sequence ID" value="NZ_QXAD01000001.1"/>
</dbReference>
<sequence>MATGCVVEPASKPMASWRSELGSLKARGVAEGDERVRECREALAYWKVRQAIDAVRGRLSPIGIDVLVAELLGMVR</sequence>
<dbReference type="EMBL" id="QXBN01000018">
    <property type="protein sequence ID" value="RIT33876.1"/>
    <property type="molecule type" value="Genomic_DNA"/>
</dbReference>
<evidence type="ECO:0000313" key="2">
    <source>
        <dbReference type="Proteomes" id="UP000284557"/>
    </source>
</evidence>
<comment type="caution">
    <text evidence="1">The sequence shown here is derived from an EMBL/GenBank/DDBJ whole genome shotgun (WGS) entry which is preliminary data.</text>
</comment>
<evidence type="ECO:0000313" key="1">
    <source>
        <dbReference type="EMBL" id="RIT33876.1"/>
    </source>
</evidence>
<proteinExistence type="predicted"/>
<accession>A0ABD7HK57</accession>